<gene>
    <name evidence="3" type="ORF">Raf01_44140</name>
</gene>
<dbReference type="InterPro" id="IPR029063">
    <property type="entry name" value="SAM-dependent_MTases_sf"/>
</dbReference>
<feature type="region of interest" description="Disordered" evidence="1">
    <location>
        <begin position="255"/>
        <end position="280"/>
    </location>
</feature>
<dbReference type="SUPFAM" id="SSF53335">
    <property type="entry name" value="S-adenosyl-L-methionine-dependent methyltransferases"/>
    <property type="match status" value="1"/>
</dbReference>
<evidence type="ECO:0000256" key="1">
    <source>
        <dbReference type="SAM" id="MobiDB-lite"/>
    </source>
</evidence>
<dbReference type="RefSeq" id="WP_373319547.1">
    <property type="nucleotide sequence ID" value="NZ_BONZ01000041.1"/>
</dbReference>
<accession>A0A8J3VRK7</accession>
<sequence>MPRVSPAWLRLREAADAAARVPEFVDLVRERLDGSAAGHGRVAGRDTSAAGRDASAAGRETSAAGHGRAGRPVVIHDLGSGTGSMGRWLAARLPGPQHWILHDRDAELLRIAAANMIDSAADGAPVTVETRVGDISRLTAADLSGAFLVTASALLDLLTKEELGAVAAACVGAGCPALLTISVTGLVELTPGDPMDAEVASAFNAHQRRTVRDRRLLGPDAVDAAIELFSRLGAEVLVRPSPWRLGPVGVADEPAARAADEPAGRTVGGGAPSGAGGGAVSGAASGAVNAALSGAEGYAGEQAELIVEWLTGWVGAACEQRPDLTEAGVEYAARRRAEGAAGRLGVTLDHSDLFIR</sequence>
<keyword evidence="4" id="KW-1185">Reference proteome</keyword>
<dbReference type="AlphaFoldDB" id="A0A8J3VRK7"/>
<evidence type="ECO:0000313" key="4">
    <source>
        <dbReference type="Proteomes" id="UP000642748"/>
    </source>
</evidence>
<dbReference type="Proteomes" id="UP000642748">
    <property type="component" value="Unassembled WGS sequence"/>
</dbReference>
<feature type="compositionally biased region" description="Gly residues" evidence="1">
    <location>
        <begin position="266"/>
        <end position="280"/>
    </location>
</feature>
<proteinExistence type="predicted"/>
<feature type="region of interest" description="Disordered" evidence="1">
    <location>
        <begin position="36"/>
        <end position="73"/>
    </location>
</feature>
<feature type="domain" description="Methyltransferase" evidence="2">
    <location>
        <begin position="76"/>
        <end position="170"/>
    </location>
</feature>
<evidence type="ECO:0000313" key="3">
    <source>
        <dbReference type="EMBL" id="GIH16242.1"/>
    </source>
</evidence>
<reference evidence="3" key="1">
    <citation type="submission" date="2021-01" db="EMBL/GenBank/DDBJ databases">
        <title>Whole genome shotgun sequence of Rugosimonospora africana NBRC 104875.</title>
        <authorList>
            <person name="Komaki H."/>
            <person name="Tamura T."/>
        </authorList>
    </citation>
    <scope>NUCLEOTIDE SEQUENCE</scope>
    <source>
        <strain evidence="3">NBRC 104875</strain>
    </source>
</reference>
<organism evidence="3 4">
    <name type="scientific">Rugosimonospora africana</name>
    <dbReference type="NCBI Taxonomy" id="556532"/>
    <lineage>
        <taxon>Bacteria</taxon>
        <taxon>Bacillati</taxon>
        <taxon>Actinomycetota</taxon>
        <taxon>Actinomycetes</taxon>
        <taxon>Micromonosporales</taxon>
        <taxon>Micromonosporaceae</taxon>
        <taxon>Rugosimonospora</taxon>
    </lineage>
</organism>
<dbReference type="InterPro" id="IPR041698">
    <property type="entry name" value="Methyltransf_25"/>
</dbReference>
<dbReference type="EMBL" id="BONZ01000041">
    <property type="protein sequence ID" value="GIH16242.1"/>
    <property type="molecule type" value="Genomic_DNA"/>
</dbReference>
<evidence type="ECO:0000259" key="2">
    <source>
        <dbReference type="Pfam" id="PF13649"/>
    </source>
</evidence>
<dbReference type="Pfam" id="PF13649">
    <property type="entry name" value="Methyltransf_25"/>
    <property type="match status" value="1"/>
</dbReference>
<protein>
    <recommendedName>
        <fullName evidence="2">Methyltransferase domain-containing protein</fullName>
    </recommendedName>
</protein>
<feature type="compositionally biased region" description="Low complexity" evidence="1">
    <location>
        <begin position="45"/>
        <end position="58"/>
    </location>
</feature>
<name>A0A8J3VRK7_9ACTN</name>
<comment type="caution">
    <text evidence="3">The sequence shown here is derived from an EMBL/GenBank/DDBJ whole genome shotgun (WGS) entry which is preliminary data.</text>
</comment>
<dbReference type="Gene3D" id="3.40.50.150">
    <property type="entry name" value="Vaccinia Virus protein VP39"/>
    <property type="match status" value="1"/>
</dbReference>